<organism evidence="1 2">
    <name type="scientific">Actinacidiphila rubida</name>
    <dbReference type="NCBI Taxonomy" id="310780"/>
    <lineage>
        <taxon>Bacteria</taxon>
        <taxon>Bacillati</taxon>
        <taxon>Actinomycetota</taxon>
        <taxon>Actinomycetes</taxon>
        <taxon>Kitasatosporales</taxon>
        <taxon>Streptomycetaceae</taxon>
        <taxon>Actinacidiphila</taxon>
    </lineage>
</organism>
<dbReference type="AlphaFoldDB" id="A0A1H8TDJ2"/>
<accession>A0A1H8TDJ2</accession>
<evidence type="ECO:0000313" key="2">
    <source>
        <dbReference type="Proteomes" id="UP000181951"/>
    </source>
</evidence>
<dbReference type="OrthoDB" id="5638018at2"/>
<dbReference type="STRING" id="310780.SAMN05216267_105111"/>
<reference evidence="1 2" key="1">
    <citation type="submission" date="2016-10" db="EMBL/GenBank/DDBJ databases">
        <authorList>
            <person name="de Groot N.N."/>
        </authorList>
    </citation>
    <scope>NUCLEOTIDE SEQUENCE [LARGE SCALE GENOMIC DNA]</scope>
    <source>
        <strain evidence="1 2">CGMCC 4.2026</strain>
    </source>
</reference>
<sequence length="123" mass="13056">MAELLHLTERHLWDDAVASGSYEISTRGCTLQDVGFIHCSLRHQLPKVAALVYGSPPERDDLVVLVIDEDLVTSPVRFEPPVPGGEDFPHIYGPLPVAAVVGVEPWPPGPDSAAGLEAGPGAV</sequence>
<dbReference type="RefSeq" id="WP_069466981.1">
    <property type="nucleotide sequence ID" value="NZ_FODD01000051.1"/>
</dbReference>
<dbReference type="EMBL" id="FODD01000051">
    <property type="protein sequence ID" value="SEO88553.1"/>
    <property type="molecule type" value="Genomic_DNA"/>
</dbReference>
<dbReference type="InterPro" id="IPR009297">
    <property type="entry name" value="DUF952"/>
</dbReference>
<protein>
    <submittedName>
        <fullName evidence="1">Uncharacterized conserved protein, DUF952 family</fullName>
    </submittedName>
</protein>
<gene>
    <name evidence="1" type="ORF">SAMN05216267_105111</name>
</gene>
<dbReference type="Pfam" id="PF06108">
    <property type="entry name" value="DUF952"/>
    <property type="match status" value="1"/>
</dbReference>
<dbReference type="SUPFAM" id="SSF56399">
    <property type="entry name" value="ADP-ribosylation"/>
    <property type="match status" value="1"/>
</dbReference>
<evidence type="ECO:0000313" key="1">
    <source>
        <dbReference type="EMBL" id="SEO88553.1"/>
    </source>
</evidence>
<name>A0A1H8TDJ2_9ACTN</name>
<dbReference type="Proteomes" id="UP000181951">
    <property type="component" value="Unassembled WGS sequence"/>
</dbReference>
<proteinExistence type="predicted"/>
<dbReference type="Gene3D" id="3.20.170.20">
    <property type="entry name" value="Protein of unknown function DUF952"/>
    <property type="match status" value="1"/>
</dbReference>
<keyword evidence="2" id="KW-1185">Reference proteome</keyword>